<feature type="region of interest" description="Disordered" evidence="1">
    <location>
        <begin position="36"/>
        <end position="57"/>
    </location>
</feature>
<dbReference type="Proteomes" id="UP000271241">
    <property type="component" value="Unassembled WGS sequence"/>
</dbReference>
<feature type="chain" id="PRO_5020954236" evidence="3">
    <location>
        <begin position="28"/>
        <end position="228"/>
    </location>
</feature>
<evidence type="ECO:0000256" key="2">
    <source>
        <dbReference type="SAM" id="Phobius"/>
    </source>
</evidence>
<proteinExistence type="predicted"/>
<keyword evidence="5" id="KW-1185">Reference proteome</keyword>
<evidence type="ECO:0000256" key="1">
    <source>
        <dbReference type="SAM" id="MobiDB-lite"/>
    </source>
</evidence>
<dbReference type="AlphaFoldDB" id="A0A4P9XWT7"/>
<evidence type="ECO:0000256" key="3">
    <source>
        <dbReference type="SAM" id="SignalP"/>
    </source>
</evidence>
<reference evidence="5" key="1">
    <citation type="journal article" date="2018" name="Nat. Microbiol.">
        <title>Leveraging single-cell genomics to expand the fungal tree of life.</title>
        <authorList>
            <person name="Ahrendt S.R."/>
            <person name="Quandt C.A."/>
            <person name="Ciobanu D."/>
            <person name="Clum A."/>
            <person name="Salamov A."/>
            <person name="Andreopoulos B."/>
            <person name="Cheng J.F."/>
            <person name="Woyke T."/>
            <person name="Pelin A."/>
            <person name="Henrissat B."/>
            <person name="Reynolds N.K."/>
            <person name="Benny G.L."/>
            <person name="Smith M.E."/>
            <person name="James T.Y."/>
            <person name="Grigoriev I.V."/>
        </authorList>
    </citation>
    <scope>NUCLEOTIDE SEQUENCE [LARGE SCALE GENOMIC DNA]</scope>
    <source>
        <strain evidence="5">RSA 1356</strain>
    </source>
</reference>
<evidence type="ECO:0000313" key="5">
    <source>
        <dbReference type="Proteomes" id="UP000271241"/>
    </source>
</evidence>
<evidence type="ECO:0000313" key="4">
    <source>
        <dbReference type="EMBL" id="RKP10452.1"/>
    </source>
</evidence>
<gene>
    <name evidence="4" type="ORF">THASP1DRAFT_21855</name>
</gene>
<feature type="transmembrane region" description="Helical" evidence="2">
    <location>
        <begin position="67"/>
        <end position="90"/>
    </location>
</feature>
<protein>
    <submittedName>
        <fullName evidence="4">Uncharacterized protein</fullName>
    </submittedName>
</protein>
<dbReference type="EMBL" id="KZ992452">
    <property type="protein sequence ID" value="RKP10452.1"/>
    <property type="molecule type" value="Genomic_DNA"/>
</dbReference>
<keyword evidence="3" id="KW-0732">Signal</keyword>
<sequence length="228" mass="24792">MQLLITPARRVATLLAIALFAAAMVDAQAPVGSPASPLPTSAVSSTDAASPTGVPPPGHNSGNVANAFAGVFGIDLFVFCLFFIFGVSVLDVDIDVFQRVAHHHLRNTADASPCAYRERWHRAWHKAPALEPAYHAVVLCYKLPAPKGLRYAHHCNYVALFAGCRPAAGSWSTVAYLRAGRRGRAFEKAVKDKLKAHAYYRAIQVDFAIKKHNANELLTQGHQHLIVY</sequence>
<name>A0A4P9XWT7_9FUNG</name>
<keyword evidence="2" id="KW-0472">Membrane</keyword>
<keyword evidence="2" id="KW-1133">Transmembrane helix</keyword>
<accession>A0A4P9XWT7</accession>
<feature type="signal peptide" evidence="3">
    <location>
        <begin position="1"/>
        <end position="27"/>
    </location>
</feature>
<organism evidence="4 5">
    <name type="scientific">Thamnocephalis sphaerospora</name>
    <dbReference type="NCBI Taxonomy" id="78915"/>
    <lineage>
        <taxon>Eukaryota</taxon>
        <taxon>Fungi</taxon>
        <taxon>Fungi incertae sedis</taxon>
        <taxon>Zoopagomycota</taxon>
        <taxon>Zoopagomycotina</taxon>
        <taxon>Zoopagomycetes</taxon>
        <taxon>Zoopagales</taxon>
        <taxon>Sigmoideomycetaceae</taxon>
        <taxon>Thamnocephalis</taxon>
    </lineage>
</organism>
<keyword evidence="2" id="KW-0812">Transmembrane</keyword>
<feature type="compositionally biased region" description="Polar residues" evidence="1">
    <location>
        <begin position="38"/>
        <end position="49"/>
    </location>
</feature>